<proteinExistence type="predicted"/>
<evidence type="ECO:0000256" key="1">
    <source>
        <dbReference type="SAM" id="SignalP"/>
    </source>
</evidence>
<keyword evidence="3" id="KW-1185">Reference proteome</keyword>
<accession>A0A0N0GM42</accession>
<name>A0A0N0GM42_9NEIS</name>
<organism evidence="2 3">
    <name type="scientific">Amantichitinum ursilacus</name>
    <dbReference type="NCBI Taxonomy" id="857265"/>
    <lineage>
        <taxon>Bacteria</taxon>
        <taxon>Pseudomonadati</taxon>
        <taxon>Pseudomonadota</taxon>
        <taxon>Betaproteobacteria</taxon>
        <taxon>Neisseriales</taxon>
        <taxon>Chitinibacteraceae</taxon>
        <taxon>Amantichitinum</taxon>
    </lineage>
</organism>
<dbReference type="AlphaFoldDB" id="A0A0N0GM42"/>
<reference evidence="2 3" key="1">
    <citation type="submission" date="2015-07" db="EMBL/GenBank/DDBJ databases">
        <title>Draft genome sequence of the Amantichitinum ursilacus IGB-41, a new chitin-degrading bacterium.</title>
        <authorList>
            <person name="Kirstahler P."/>
            <person name="Guenther M."/>
            <person name="Grumaz C."/>
            <person name="Rupp S."/>
            <person name="Zibek S."/>
            <person name="Sohn K."/>
        </authorList>
    </citation>
    <scope>NUCLEOTIDE SEQUENCE [LARGE SCALE GENOMIC DNA]</scope>
    <source>
        <strain evidence="2 3">IGB-41</strain>
    </source>
</reference>
<evidence type="ECO:0000313" key="2">
    <source>
        <dbReference type="EMBL" id="KPC50567.1"/>
    </source>
</evidence>
<sequence>MQRSTWSKPAALALSALFPALLAACAAPPTTQASPASTDNPVVVDLGPTAQVSTLFSFPNCVQNCPVPPWTLEQTIEHWMTASVTRDGYSNAKVVATNQNGEEILTLSGVPADYGQYVKTFMQQSAVAASDVPAVQAAGKWQSDWSFFEVLGMPLRNQKTVQLLHFPPDTVKTTTQDYMQAATTQRWASLLVMNGVASTATDSYQRIMDIAPIAAPASAGAKLEGVYDYFDNASTGLIQAWTAPAPGTTAPRAMVAMGGPARAWLSSYYKLPPVNVLTLTSITPAAGQTVPVLGGNHPSLIWYASDPKAYGGDINKANAAGKQVMLQDLTVACWQANMGQTPSADPTATLNNCTAQWGNQQTQACVAFFMSIRNDTKAQAEAACQ</sequence>
<feature type="chain" id="PRO_5005849641" evidence="1">
    <location>
        <begin position="27"/>
        <end position="385"/>
    </location>
</feature>
<dbReference type="PROSITE" id="PS51257">
    <property type="entry name" value="PROKAR_LIPOPROTEIN"/>
    <property type="match status" value="1"/>
</dbReference>
<gene>
    <name evidence="2" type="ORF">WG78_17220</name>
</gene>
<dbReference type="EMBL" id="LAQT01000028">
    <property type="protein sequence ID" value="KPC50567.1"/>
    <property type="molecule type" value="Genomic_DNA"/>
</dbReference>
<protein>
    <submittedName>
        <fullName evidence="2">Uncharacterized protein</fullName>
    </submittedName>
</protein>
<keyword evidence="1" id="KW-0732">Signal</keyword>
<comment type="caution">
    <text evidence="2">The sequence shown here is derived from an EMBL/GenBank/DDBJ whole genome shotgun (WGS) entry which is preliminary data.</text>
</comment>
<dbReference type="Proteomes" id="UP000037939">
    <property type="component" value="Unassembled WGS sequence"/>
</dbReference>
<dbReference type="OrthoDB" id="7002638at2"/>
<dbReference type="RefSeq" id="WP_053939049.1">
    <property type="nucleotide sequence ID" value="NZ_LAQT01000028.1"/>
</dbReference>
<evidence type="ECO:0000313" key="3">
    <source>
        <dbReference type="Proteomes" id="UP000037939"/>
    </source>
</evidence>
<feature type="signal peptide" evidence="1">
    <location>
        <begin position="1"/>
        <end position="26"/>
    </location>
</feature>